<feature type="transmembrane region" description="Helical" evidence="1">
    <location>
        <begin position="149"/>
        <end position="171"/>
    </location>
</feature>
<dbReference type="PANTHER" id="PTHR42305:SF1">
    <property type="entry name" value="MEMBRANE PROTEIN RV1733C-RELATED"/>
    <property type="match status" value="1"/>
</dbReference>
<reference evidence="2 3" key="1">
    <citation type="submission" date="2024-06" db="EMBL/GenBank/DDBJ databases">
        <title>The Natural Products Discovery Center: Release of the First 8490 Sequenced Strains for Exploring Actinobacteria Biosynthetic Diversity.</title>
        <authorList>
            <person name="Kalkreuter E."/>
            <person name="Kautsar S.A."/>
            <person name="Yang D."/>
            <person name="Bader C.D."/>
            <person name="Teijaro C.N."/>
            <person name="Fluegel L."/>
            <person name="Davis C.M."/>
            <person name="Simpson J.R."/>
            <person name="Lauterbach L."/>
            <person name="Steele A.D."/>
            <person name="Gui C."/>
            <person name="Meng S."/>
            <person name="Li G."/>
            <person name="Viehrig K."/>
            <person name="Ye F."/>
            <person name="Su P."/>
            <person name="Kiefer A.F."/>
            <person name="Nichols A."/>
            <person name="Cepeda A.J."/>
            <person name="Yan W."/>
            <person name="Fan B."/>
            <person name="Jiang Y."/>
            <person name="Adhikari A."/>
            <person name="Zheng C.-J."/>
            <person name="Schuster L."/>
            <person name="Cowan T.M."/>
            <person name="Smanski M.J."/>
            <person name="Chevrette M.G."/>
            <person name="De Carvalho L.P.S."/>
            <person name="Shen B."/>
        </authorList>
    </citation>
    <scope>NUCLEOTIDE SEQUENCE [LARGE SCALE GENOMIC DNA]</scope>
    <source>
        <strain evidence="2 3">NPDC019708</strain>
    </source>
</reference>
<dbReference type="Proteomes" id="UP001550628">
    <property type="component" value="Unassembled WGS sequence"/>
</dbReference>
<name>A0ABV2WNG3_9NOCA</name>
<evidence type="ECO:0008006" key="4">
    <source>
        <dbReference type="Google" id="ProtNLM"/>
    </source>
</evidence>
<dbReference type="InterPro" id="IPR039708">
    <property type="entry name" value="MT1774/Rv1733c-like"/>
</dbReference>
<protein>
    <recommendedName>
        <fullName evidence="4">DUF3592 domain-containing protein</fullName>
    </recommendedName>
</protein>
<gene>
    <name evidence="2" type="ORF">ABZ510_11240</name>
</gene>
<dbReference type="PANTHER" id="PTHR42305">
    <property type="entry name" value="MEMBRANE PROTEIN RV1733C-RELATED"/>
    <property type="match status" value="1"/>
</dbReference>
<comment type="caution">
    <text evidence="2">The sequence shown here is derived from an EMBL/GenBank/DDBJ whole genome shotgun (WGS) entry which is preliminary data.</text>
</comment>
<sequence>MISPPSRYPTATTRLWNLRPWRDSPLRRPGDRLLAWLVCGALLVTGSALPIAAAVGIHAHRGLSESAAAAAVERSRVPATLLDTAPTPSEYDLYPTVPATWFAAGAQHTGHVYAPAGYRRGEVVEIWVERNGAYTTAPPNDSSVLFDSALVGLFAWSAPVLLYCLPAALIAHRIRLRRMEQWEIDWARLHAGF</sequence>
<accession>A0ABV2WNG3</accession>
<keyword evidence="1" id="KW-0472">Membrane</keyword>
<dbReference type="RefSeq" id="WP_356955542.1">
    <property type="nucleotide sequence ID" value="NZ_JBEYBD010000004.1"/>
</dbReference>
<evidence type="ECO:0000256" key="1">
    <source>
        <dbReference type="SAM" id="Phobius"/>
    </source>
</evidence>
<keyword evidence="1" id="KW-0812">Transmembrane</keyword>
<feature type="transmembrane region" description="Helical" evidence="1">
    <location>
        <begin position="33"/>
        <end position="57"/>
    </location>
</feature>
<evidence type="ECO:0000313" key="2">
    <source>
        <dbReference type="EMBL" id="MEU1952427.1"/>
    </source>
</evidence>
<proteinExistence type="predicted"/>
<keyword evidence="1" id="KW-1133">Transmembrane helix</keyword>
<evidence type="ECO:0000313" key="3">
    <source>
        <dbReference type="Proteomes" id="UP001550628"/>
    </source>
</evidence>
<keyword evidence="3" id="KW-1185">Reference proteome</keyword>
<dbReference type="EMBL" id="JBEYBF010000006">
    <property type="protein sequence ID" value="MEU1952427.1"/>
    <property type="molecule type" value="Genomic_DNA"/>
</dbReference>
<organism evidence="2 3">
    <name type="scientific">Nocardia rhamnosiphila</name>
    <dbReference type="NCBI Taxonomy" id="426716"/>
    <lineage>
        <taxon>Bacteria</taxon>
        <taxon>Bacillati</taxon>
        <taxon>Actinomycetota</taxon>
        <taxon>Actinomycetes</taxon>
        <taxon>Mycobacteriales</taxon>
        <taxon>Nocardiaceae</taxon>
        <taxon>Nocardia</taxon>
    </lineage>
</organism>